<feature type="compositionally biased region" description="Low complexity" evidence="1">
    <location>
        <begin position="318"/>
        <end position="335"/>
    </location>
</feature>
<feature type="region of interest" description="Disordered" evidence="1">
    <location>
        <begin position="277"/>
        <end position="409"/>
    </location>
</feature>
<feature type="compositionally biased region" description="Low complexity" evidence="1">
    <location>
        <begin position="216"/>
        <end position="244"/>
    </location>
</feature>
<proteinExistence type="predicted"/>
<feature type="compositionally biased region" description="Low complexity" evidence="1">
    <location>
        <begin position="350"/>
        <end position="372"/>
    </location>
</feature>
<feature type="chain" id="PRO_5026771510" evidence="3">
    <location>
        <begin position="35"/>
        <end position="409"/>
    </location>
</feature>
<evidence type="ECO:0000256" key="2">
    <source>
        <dbReference type="SAM" id="Phobius"/>
    </source>
</evidence>
<sequence>MSFPLTKRVASFSLAGMCALAMAVPVINAPSAHAAGHRFSISETFWIRVDGRVTHQFSLIEQSNFLSEEVCESLPVALEWSRVTFSASPTSTRCTIETDFNYHVNPYVAVDQNRTVTFAARPIALEDLGRELPKDATLTYQSVSLSGRGFHATRVKEGAETRLDSTGDNVSWKNIGKDVVAAEGTIDVDKDFHTQERKTFQGIEAVDMPGNLKDASSTVKANASSSSSPSPSSKSASSGSSTPGMTSGLGQFIIRLLPAIVVFVGATFITRYSARRRRKNKYQSGGFPVRVPTPLSSRSEPGAPSQAPSPFSVSGKDTSASAFSTGSPAPSTSTPHGTVPADPRLAPSDSKPASASQIPASPTPATSSEPYNPYAPSPDPASSLPSAASPAEAADSAPDPYSTDWRNSL</sequence>
<organism evidence="4">
    <name type="scientific">Schaalia odontolytica</name>
    <dbReference type="NCBI Taxonomy" id="1660"/>
    <lineage>
        <taxon>Bacteria</taxon>
        <taxon>Bacillati</taxon>
        <taxon>Actinomycetota</taxon>
        <taxon>Actinomycetes</taxon>
        <taxon>Actinomycetales</taxon>
        <taxon>Actinomycetaceae</taxon>
        <taxon>Schaalia</taxon>
    </lineage>
</organism>
<evidence type="ECO:0000256" key="1">
    <source>
        <dbReference type="SAM" id="MobiDB-lite"/>
    </source>
</evidence>
<feature type="transmembrane region" description="Helical" evidence="2">
    <location>
        <begin position="252"/>
        <end position="274"/>
    </location>
</feature>
<name>A0A6N2SQN2_9ACTO</name>
<accession>A0A6N2SQN2</accession>
<gene>
    <name evidence="4" type="ORF">AOLFYP35_00906</name>
</gene>
<feature type="compositionally biased region" description="Polar residues" evidence="1">
    <location>
        <begin position="306"/>
        <end position="317"/>
    </location>
</feature>
<feature type="region of interest" description="Disordered" evidence="1">
    <location>
        <begin position="202"/>
        <end position="244"/>
    </location>
</feature>
<dbReference type="EMBL" id="CACRSM010000002">
    <property type="protein sequence ID" value="VYS93815.1"/>
    <property type="molecule type" value="Genomic_DNA"/>
</dbReference>
<protein>
    <submittedName>
        <fullName evidence="4">Uncharacterized protein</fullName>
    </submittedName>
</protein>
<feature type="signal peptide" evidence="3">
    <location>
        <begin position="1"/>
        <end position="34"/>
    </location>
</feature>
<evidence type="ECO:0000313" key="4">
    <source>
        <dbReference type="EMBL" id="VYS93815.1"/>
    </source>
</evidence>
<feature type="compositionally biased region" description="Low complexity" evidence="1">
    <location>
        <begin position="380"/>
        <end position="402"/>
    </location>
</feature>
<evidence type="ECO:0000256" key="3">
    <source>
        <dbReference type="SAM" id="SignalP"/>
    </source>
</evidence>
<keyword evidence="2" id="KW-0812">Transmembrane</keyword>
<keyword evidence="3" id="KW-0732">Signal</keyword>
<keyword evidence="2" id="KW-0472">Membrane</keyword>
<dbReference type="AlphaFoldDB" id="A0A6N2SQN2"/>
<reference evidence="4" key="1">
    <citation type="submission" date="2019-11" db="EMBL/GenBank/DDBJ databases">
        <authorList>
            <person name="Feng L."/>
        </authorList>
    </citation>
    <scope>NUCLEOTIDE SEQUENCE</scope>
    <source>
        <strain evidence="4">AodontolyticusLFYP35</strain>
    </source>
</reference>
<keyword evidence="2" id="KW-1133">Transmembrane helix</keyword>